<dbReference type="AlphaFoldDB" id="A0A286GJH6"/>
<dbReference type="InterPro" id="IPR000297">
    <property type="entry name" value="PPIase_PpiC"/>
</dbReference>
<dbReference type="PROSITE" id="PS01096">
    <property type="entry name" value="PPIC_PPIASE_1"/>
    <property type="match status" value="1"/>
</dbReference>
<gene>
    <name evidence="11" type="ORF">SAMN05421508_104427</name>
</gene>
<name>A0A286GJH6_9PROT</name>
<keyword evidence="5 8" id="KW-0697">Rotamase</keyword>
<evidence type="ECO:0000256" key="1">
    <source>
        <dbReference type="ARBA" id="ARBA00000971"/>
    </source>
</evidence>
<organism evidence="11 12">
    <name type="scientific">Caenispirillum bisanense</name>
    <dbReference type="NCBI Taxonomy" id="414052"/>
    <lineage>
        <taxon>Bacteria</taxon>
        <taxon>Pseudomonadati</taxon>
        <taxon>Pseudomonadota</taxon>
        <taxon>Alphaproteobacteria</taxon>
        <taxon>Rhodospirillales</taxon>
        <taxon>Novispirillaceae</taxon>
        <taxon>Caenispirillum</taxon>
    </lineage>
</organism>
<reference evidence="11 12" key="1">
    <citation type="submission" date="2017-09" db="EMBL/GenBank/DDBJ databases">
        <authorList>
            <person name="Ehlers B."/>
            <person name="Leendertz F.H."/>
        </authorList>
    </citation>
    <scope>NUCLEOTIDE SEQUENCE [LARGE SCALE GENOMIC DNA]</scope>
    <source>
        <strain evidence="11 12">USBA 140</strain>
    </source>
</reference>
<protein>
    <recommendedName>
        <fullName evidence="4">Parvulin-like PPIase</fullName>
        <ecNumber evidence="3">5.2.1.8</ecNumber>
    </recommendedName>
    <alternativeName>
        <fullName evidence="6">Peptidyl-prolyl cis-trans isomerase plp</fullName>
    </alternativeName>
    <alternativeName>
        <fullName evidence="7">Rotamase plp</fullName>
    </alternativeName>
</protein>
<keyword evidence="12" id="KW-1185">Reference proteome</keyword>
<comment type="similarity">
    <text evidence="2">Belongs to the PpiC/parvulin rotamase family.</text>
</comment>
<dbReference type="EMBL" id="OCNJ01000004">
    <property type="protein sequence ID" value="SOD95695.1"/>
    <property type="molecule type" value="Genomic_DNA"/>
</dbReference>
<sequence>MAVKFLRAALVAPALATAALAAPAVFAPAPVMAQDKAADNPVVAKVGKDEIRRSDLMAMKEAMAQQMPQLAMLPLEAVYRPLIERAVDSKLLAQAAAKQDLAKSDEVKKRLEEARNTVLQQVYLEQLVDAQVTDDKIQAAYDQFVKENPAEPEVHARHILLKTEEDAKAVIAEISKGADFAKVAAEKSTGPSGPKGGDLGFFKKGDMVPEFAEAAFAMKAGEVSKEPVQTQFGWHVIKVEETRQGEAPKLDEVRDQLRQQVAGQVIEQKMAELRKGAEVKLFGLDGKELPAENTGDKAAQ</sequence>
<evidence type="ECO:0000256" key="2">
    <source>
        <dbReference type="ARBA" id="ARBA00007656"/>
    </source>
</evidence>
<evidence type="ECO:0000256" key="8">
    <source>
        <dbReference type="PROSITE-ProRule" id="PRU00278"/>
    </source>
</evidence>
<dbReference type="Proteomes" id="UP000219621">
    <property type="component" value="Unassembled WGS sequence"/>
</dbReference>
<dbReference type="Gene3D" id="3.10.50.40">
    <property type="match status" value="1"/>
</dbReference>
<dbReference type="PROSITE" id="PS50198">
    <property type="entry name" value="PPIC_PPIASE_2"/>
    <property type="match status" value="1"/>
</dbReference>
<evidence type="ECO:0000259" key="10">
    <source>
        <dbReference type="PROSITE" id="PS50198"/>
    </source>
</evidence>
<dbReference type="SUPFAM" id="SSF109998">
    <property type="entry name" value="Triger factor/SurA peptide-binding domain-like"/>
    <property type="match status" value="1"/>
</dbReference>
<evidence type="ECO:0000256" key="7">
    <source>
        <dbReference type="ARBA" id="ARBA00031484"/>
    </source>
</evidence>
<evidence type="ECO:0000313" key="12">
    <source>
        <dbReference type="Proteomes" id="UP000219621"/>
    </source>
</evidence>
<dbReference type="RefSeq" id="WP_097279361.1">
    <property type="nucleotide sequence ID" value="NZ_OCNJ01000004.1"/>
</dbReference>
<feature type="chain" id="PRO_5012945075" description="Parvulin-like PPIase" evidence="9">
    <location>
        <begin position="34"/>
        <end position="300"/>
    </location>
</feature>
<feature type="signal peptide" evidence="9">
    <location>
        <begin position="1"/>
        <end position="33"/>
    </location>
</feature>
<feature type="domain" description="PpiC" evidence="10">
    <location>
        <begin position="151"/>
        <end position="241"/>
    </location>
</feature>
<dbReference type="PANTHER" id="PTHR47245:SF2">
    <property type="entry name" value="PEPTIDYL-PROLYL CIS-TRANS ISOMERASE HP_0175-RELATED"/>
    <property type="match status" value="1"/>
</dbReference>
<dbReference type="InterPro" id="IPR046357">
    <property type="entry name" value="PPIase_dom_sf"/>
</dbReference>
<dbReference type="SUPFAM" id="SSF54534">
    <property type="entry name" value="FKBP-like"/>
    <property type="match status" value="1"/>
</dbReference>
<dbReference type="Pfam" id="PF00639">
    <property type="entry name" value="Rotamase"/>
    <property type="match status" value="1"/>
</dbReference>
<dbReference type="OrthoDB" id="14196at2"/>
<evidence type="ECO:0000256" key="6">
    <source>
        <dbReference type="ARBA" id="ARBA00030642"/>
    </source>
</evidence>
<dbReference type="EC" id="5.2.1.8" evidence="3"/>
<dbReference type="InterPro" id="IPR027304">
    <property type="entry name" value="Trigger_fact/SurA_dom_sf"/>
</dbReference>
<dbReference type="PANTHER" id="PTHR47245">
    <property type="entry name" value="PEPTIDYLPROLYL ISOMERASE"/>
    <property type="match status" value="1"/>
</dbReference>
<dbReference type="GO" id="GO:0003755">
    <property type="term" value="F:peptidyl-prolyl cis-trans isomerase activity"/>
    <property type="evidence" value="ECO:0007669"/>
    <property type="project" value="UniProtKB-KW"/>
</dbReference>
<evidence type="ECO:0000256" key="4">
    <source>
        <dbReference type="ARBA" id="ARBA00018370"/>
    </source>
</evidence>
<accession>A0A286GJH6</accession>
<proteinExistence type="inferred from homology"/>
<evidence type="ECO:0000256" key="9">
    <source>
        <dbReference type="SAM" id="SignalP"/>
    </source>
</evidence>
<keyword evidence="8 11" id="KW-0413">Isomerase</keyword>
<dbReference type="InterPro" id="IPR023058">
    <property type="entry name" value="PPIase_PpiC_CS"/>
</dbReference>
<evidence type="ECO:0000256" key="5">
    <source>
        <dbReference type="ARBA" id="ARBA00023110"/>
    </source>
</evidence>
<keyword evidence="9" id="KW-0732">Signal</keyword>
<evidence type="ECO:0000313" key="11">
    <source>
        <dbReference type="EMBL" id="SOD95695.1"/>
    </source>
</evidence>
<dbReference type="Gene3D" id="1.10.8.1040">
    <property type="match status" value="1"/>
</dbReference>
<comment type="catalytic activity">
    <reaction evidence="1">
        <text>[protein]-peptidylproline (omega=180) = [protein]-peptidylproline (omega=0)</text>
        <dbReference type="Rhea" id="RHEA:16237"/>
        <dbReference type="Rhea" id="RHEA-COMP:10747"/>
        <dbReference type="Rhea" id="RHEA-COMP:10748"/>
        <dbReference type="ChEBI" id="CHEBI:83833"/>
        <dbReference type="ChEBI" id="CHEBI:83834"/>
        <dbReference type="EC" id="5.2.1.8"/>
    </reaction>
</comment>
<evidence type="ECO:0000256" key="3">
    <source>
        <dbReference type="ARBA" id="ARBA00013194"/>
    </source>
</evidence>
<dbReference type="InterPro" id="IPR050245">
    <property type="entry name" value="PrsA_foldase"/>
</dbReference>